<dbReference type="Gene3D" id="3.20.20.450">
    <property type="entry name" value="EAL domain"/>
    <property type="match status" value="1"/>
</dbReference>
<dbReference type="Pfam" id="PF00563">
    <property type="entry name" value="EAL"/>
    <property type="match status" value="1"/>
</dbReference>
<proteinExistence type="predicted"/>
<dbReference type="InterPro" id="IPR035919">
    <property type="entry name" value="EAL_sf"/>
</dbReference>
<dbReference type="SUPFAM" id="SSF55073">
    <property type="entry name" value="Nucleotide cyclase"/>
    <property type="match status" value="1"/>
</dbReference>
<dbReference type="PROSITE" id="PS50883">
    <property type="entry name" value="EAL"/>
    <property type="match status" value="1"/>
</dbReference>
<dbReference type="RefSeq" id="WP_139224472.1">
    <property type="nucleotide sequence ID" value="NZ_BONM01000018.1"/>
</dbReference>
<dbReference type="SMART" id="SM00267">
    <property type="entry name" value="GGDEF"/>
    <property type="match status" value="1"/>
</dbReference>
<dbReference type="CDD" id="cd01949">
    <property type="entry name" value="GGDEF"/>
    <property type="match status" value="1"/>
</dbReference>
<evidence type="ECO:0000256" key="1">
    <source>
        <dbReference type="SAM" id="Phobius"/>
    </source>
</evidence>
<dbReference type="STRING" id="988821.SAMN05421867_11551"/>
<evidence type="ECO:0000259" key="3">
    <source>
        <dbReference type="PROSITE" id="PS50887"/>
    </source>
</evidence>
<dbReference type="PANTHER" id="PTHR44757">
    <property type="entry name" value="DIGUANYLATE CYCLASE DGCP"/>
    <property type="match status" value="1"/>
</dbReference>
<feature type="domain" description="GGDEF" evidence="3">
    <location>
        <begin position="327"/>
        <end position="464"/>
    </location>
</feature>
<keyword evidence="1" id="KW-1133">Transmembrane helix</keyword>
<feature type="transmembrane region" description="Helical" evidence="1">
    <location>
        <begin position="18"/>
        <end position="37"/>
    </location>
</feature>
<keyword evidence="5" id="KW-1185">Reference proteome</keyword>
<name>A0A1I1A5V9_9CELL</name>
<accession>A0A1I1A5V9</accession>
<dbReference type="SUPFAM" id="SSF141868">
    <property type="entry name" value="EAL domain-like"/>
    <property type="match status" value="1"/>
</dbReference>
<reference evidence="4 5" key="1">
    <citation type="submission" date="2016-10" db="EMBL/GenBank/DDBJ databases">
        <authorList>
            <person name="de Groot N.N."/>
        </authorList>
    </citation>
    <scope>NUCLEOTIDE SEQUENCE [LARGE SCALE GENOMIC DNA]</scope>
    <source>
        <strain evidence="4 5">CGMCC 4.6945</strain>
    </source>
</reference>
<keyword evidence="1" id="KW-0812">Transmembrane</keyword>
<sequence>MALVCLCLLRWRVGAGPAGLALDAGAAVVAVLAALVASRRAGGPRSRSAWQANAVASAAWLLVPVVAAAGWPAALAAVGAVAFPVGHAAAWWLASHASSTLTRVRLAVDGVVGAASVFVVAWAAVLGGVWPTPDHGIPGLPALLGAAFGTVAAASMCAGVALSEMPPDRRLMPALTAAGILLVGAAGVAGLVGAPALGAAPGFALLALATVVYDGTSTRHTVSTTRSTVLYTPYVLIGPAAVTLAVQEWRGTVPLPEAVTAGVVVVLVLLRQSLTLAENRALVRRLAATEARLREQAWHDALTGLANRERLRERLAAALEAHGTDGRALAVVFLDLDDFKDVNDSLGHAAGDEVLVDVAGRLRAVLAPHRGDATPVRLGGDEFAVLLLGSAARDAVRTAQRVRESLAAPFCVGGRRLALGASVGVALLTGDEATPTTTELLRAADVAMYAVKQHGKNGVEVFSPALRQSTSADLELRAALVVALDEGQVELAYQPIVRVADGALMAFEALARWDRPGVGPVPPTVFVPAAEAAGLSRRLTDAVLERACADLAGWVAAGPVPERIRVGVNVAASELADEGLAGRVEAALRRHGLRGDRLAVEVTETALAQDEGPAAREVGRLGALGCRIAVDDFGTGYSSLSRLGALPVDTVKIDMLFVRAAVTPQGREVLDAVVALARAFGLVTIAEGVETEAELAAVRASGCDLAQGYGIGRPTIAAHAGGLVRLALRRDLVSTVSPRP</sequence>
<feature type="domain" description="EAL" evidence="2">
    <location>
        <begin position="473"/>
        <end position="728"/>
    </location>
</feature>
<dbReference type="PANTHER" id="PTHR44757:SF2">
    <property type="entry name" value="BIOFILM ARCHITECTURE MAINTENANCE PROTEIN MBAA"/>
    <property type="match status" value="1"/>
</dbReference>
<dbReference type="InterPro" id="IPR000160">
    <property type="entry name" value="GGDEF_dom"/>
</dbReference>
<evidence type="ECO:0000259" key="2">
    <source>
        <dbReference type="PROSITE" id="PS50883"/>
    </source>
</evidence>
<dbReference type="AlphaFoldDB" id="A0A1I1A5V9"/>
<dbReference type="EMBL" id="FOKA01000015">
    <property type="protein sequence ID" value="SFB33341.1"/>
    <property type="molecule type" value="Genomic_DNA"/>
</dbReference>
<dbReference type="Proteomes" id="UP000199012">
    <property type="component" value="Unassembled WGS sequence"/>
</dbReference>
<dbReference type="Gene3D" id="3.30.70.270">
    <property type="match status" value="1"/>
</dbReference>
<dbReference type="InterPro" id="IPR043128">
    <property type="entry name" value="Rev_trsase/Diguanyl_cyclase"/>
</dbReference>
<feature type="transmembrane region" description="Helical" evidence="1">
    <location>
        <begin position="106"/>
        <end position="130"/>
    </location>
</feature>
<feature type="transmembrane region" description="Helical" evidence="1">
    <location>
        <begin position="49"/>
        <end position="67"/>
    </location>
</feature>
<dbReference type="InterPro" id="IPR029787">
    <property type="entry name" value="Nucleotide_cyclase"/>
</dbReference>
<gene>
    <name evidence="4" type="ORF">SAMN05421867_11551</name>
</gene>
<dbReference type="SMART" id="SM00052">
    <property type="entry name" value="EAL"/>
    <property type="match status" value="1"/>
</dbReference>
<feature type="transmembrane region" description="Helical" evidence="1">
    <location>
        <begin position="174"/>
        <end position="192"/>
    </location>
</feature>
<dbReference type="CDD" id="cd01948">
    <property type="entry name" value="EAL"/>
    <property type="match status" value="1"/>
</dbReference>
<dbReference type="Pfam" id="PF00990">
    <property type="entry name" value="GGDEF"/>
    <property type="match status" value="1"/>
</dbReference>
<evidence type="ECO:0000313" key="5">
    <source>
        <dbReference type="Proteomes" id="UP000199012"/>
    </source>
</evidence>
<evidence type="ECO:0000313" key="4">
    <source>
        <dbReference type="EMBL" id="SFB33341.1"/>
    </source>
</evidence>
<feature type="transmembrane region" description="Helical" evidence="1">
    <location>
        <begin position="73"/>
        <end position="94"/>
    </location>
</feature>
<organism evidence="4 5">
    <name type="scientific">Cellulomonas marina</name>
    <dbReference type="NCBI Taxonomy" id="988821"/>
    <lineage>
        <taxon>Bacteria</taxon>
        <taxon>Bacillati</taxon>
        <taxon>Actinomycetota</taxon>
        <taxon>Actinomycetes</taxon>
        <taxon>Micrococcales</taxon>
        <taxon>Cellulomonadaceae</taxon>
        <taxon>Cellulomonas</taxon>
    </lineage>
</organism>
<dbReference type="OrthoDB" id="23692at2"/>
<dbReference type="NCBIfam" id="TIGR00254">
    <property type="entry name" value="GGDEF"/>
    <property type="match status" value="1"/>
</dbReference>
<protein>
    <submittedName>
        <fullName evidence="4">Diguanylate cyclase (GGDEF) domain-containing protein</fullName>
    </submittedName>
</protein>
<feature type="transmembrane region" description="Helical" evidence="1">
    <location>
        <begin position="142"/>
        <end position="162"/>
    </location>
</feature>
<keyword evidence="1" id="KW-0472">Membrane</keyword>
<dbReference type="InterPro" id="IPR001633">
    <property type="entry name" value="EAL_dom"/>
</dbReference>
<dbReference type="PROSITE" id="PS50887">
    <property type="entry name" value="GGDEF"/>
    <property type="match status" value="1"/>
</dbReference>
<dbReference type="InterPro" id="IPR052155">
    <property type="entry name" value="Biofilm_reg_signaling"/>
</dbReference>